<evidence type="ECO:0000313" key="2">
    <source>
        <dbReference type="EMBL" id="MBY11101.1"/>
    </source>
</evidence>
<dbReference type="EMBL" id="GGLE01006975">
    <property type="protein sequence ID" value="MBY11101.1"/>
    <property type="molecule type" value="Transcribed_RNA"/>
</dbReference>
<dbReference type="PROSITE" id="PS50294">
    <property type="entry name" value="WD_REPEATS_REGION"/>
    <property type="match status" value="3"/>
</dbReference>
<dbReference type="InterPro" id="IPR001680">
    <property type="entry name" value="WD40_rpt"/>
</dbReference>
<dbReference type="SMART" id="SM00320">
    <property type="entry name" value="WD40"/>
    <property type="match status" value="7"/>
</dbReference>
<protein>
    <submittedName>
        <fullName evidence="2">Putative ddb1 and cul4 associated factor 11</fullName>
    </submittedName>
</protein>
<dbReference type="PROSITE" id="PS50082">
    <property type="entry name" value="WD_REPEATS_2"/>
    <property type="match status" value="3"/>
</dbReference>
<organism evidence="2">
    <name type="scientific">Ornithodoros turicata</name>
    <dbReference type="NCBI Taxonomy" id="34597"/>
    <lineage>
        <taxon>Eukaryota</taxon>
        <taxon>Metazoa</taxon>
        <taxon>Ecdysozoa</taxon>
        <taxon>Arthropoda</taxon>
        <taxon>Chelicerata</taxon>
        <taxon>Arachnida</taxon>
        <taxon>Acari</taxon>
        <taxon>Parasitiformes</taxon>
        <taxon>Ixodida</taxon>
        <taxon>Ixodoidea</taxon>
        <taxon>Argasidae</taxon>
        <taxon>Ornithodorinae</taxon>
        <taxon>Ornithodoros</taxon>
    </lineage>
</organism>
<dbReference type="FunFam" id="2.130.10.10:FF:000492">
    <property type="entry name" value="LEC14B homolog isoform X2"/>
    <property type="match status" value="1"/>
</dbReference>
<dbReference type="InterPro" id="IPR051859">
    <property type="entry name" value="DCAF"/>
</dbReference>
<dbReference type="InterPro" id="IPR036322">
    <property type="entry name" value="WD40_repeat_dom_sf"/>
</dbReference>
<dbReference type="Pfam" id="PF00400">
    <property type="entry name" value="WD40"/>
    <property type="match status" value="3"/>
</dbReference>
<accession>A0A2R5LNM0</accession>
<dbReference type="GO" id="GO:0080008">
    <property type="term" value="C:Cul4-RING E3 ubiquitin ligase complex"/>
    <property type="evidence" value="ECO:0007669"/>
    <property type="project" value="TreeGrafter"/>
</dbReference>
<dbReference type="Gene3D" id="2.130.10.10">
    <property type="entry name" value="YVTN repeat-like/Quinoprotein amine dehydrogenase"/>
    <property type="match status" value="2"/>
</dbReference>
<evidence type="ECO:0000256" key="1">
    <source>
        <dbReference type="PROSITE-ProRule" id="PRU00221"/>
    </source>
</evidence>
<dbReference type="GO" id="GO:0043161">
    <property type="term" value="P:proteasome-mediated ubiquitin-dependent protein catabolic process"/>
    <property type="evidence" value="ECO:0007669"/>
    <property type="project" value="TreeGrafter"/>
</dbReference>
<feature type="repeat" description="WD" evidence="1">
    <location>
        <begin position="478"/>
        <end position="509"/>
    </location>
</feature>
<feature type="repeat" description="WD" evidence="1">
    <location>
        <begin position="349"/>
        <end position="390"/>
    </location>
</feature>
<keyword evidence="1" id="KW-0853">WD repeat</keyword>
<proteinExistence type="predicted"/>
<dbReference type="PANTHER" id="PTHR19847">
    <property type="entry name" value="DDB1- AND CUL4-ASSOCIATED FACTOR 11"/>
    <property type="match status" value="1"/>
</dbReference>
<sequence>MGLNASSLARMCDRPATASDARRNNENREYDSVLQLLVRSAETSQVRIRSSEILFQDDSDEEGSTSSISRDSLDAGGGLISRKCYFQLVSAVPSPDSTAVQTNDLHNMVKLQSGERNWRRRGPKTRSIAHVLQEREFGMPFRNIFSKGDKCRITSRLLPNQKSPHSLNYMSKSFCGTYARNGDIFMTACQDCVIRVYDSSQGGFREIKSVAARDVGWSILDMAVSPDGVYFVYSSWSEYLHLCNVFGEHEVHQALPLFPDDRRFCIFSLQFSSDGREILGGANDKCLYVYDREVHHRSLKIQAHEDDVNTVSFADKTSQILFSGGDDGLCKVWDRRMLSEAHPKPVGVLAGHRNGITYIDSKGDGRYLITNSKDQTIKLWDVRAFSQKSAVEATRKAVDSQSWDYRWQRVPKRLLDHQKNLLGDTSLMTYRGHTVLQTLIRCHFSPEATTGQQYIYTGCASGRVVMYDVLTGKVVTTLSGHRGCVRDVSWHPYLPVLVSTSWDGTVCEWIYNSTCSFTGEGVRYEKVCAVPFSSLWERARRLRF</sequence>
<reference evidence="2" key="1">
    <citation type="submission" date="2018-03" db="EMBL/GenBank/DDBJ databases">
        <title>The relapsing fever spirochete Borrelia turicatae persists in the highly oxidative environment of its soft-bodied tick vector.</title>
        <authorList>
            <person name="Bourret T.J."/>
            <person name="Boyle W.K."/>
            <person name="Valenzuela J.G."/>
            <person name="Oliveira F."/>
            <person name="Lopez J.E."/>
        </authorList>
    </citation>
    <scope>NUCLEOTIDE SEQUENCE</scope>
    <source>
        <strain evidence="2">Kansas strain/isolate</strain>
        <tissue evidence="2">Salivary glands</tissue>
    </source>
</reference>
<dbReference type="AlphaFoldDB" id="A0A2R5LNM0"/>
<dbReference type="SUPFAM" id="SSF50978">
    <property type="entry name" value="WD40 repeat-like"/>
    <property type="match status" value="1"/>
</dbReference>
<dbReference type="InterPro" id="IPR015943">
    <property type="entry name" value="WD40/YVTN_repeat-like_dom_sf"/>
</dbReference>
<dbReference type="PANTHER" id="PTHR19847:SF7">
    <property type="entry name" value="DDB1- AND CUL4-ASSOCIATED FACTOR 11"/>
    <property type="match status" value="1"/>
</dbReference>
<name>A0A2R5LNM0_9ACAR</name>
<feature type="repeat" description="WD" evidence="1">
    <location>
        <begin position="301"/>
        <end position="334"/>
    </location>
</feature>